<name>A0A2H9U044_9GAMM</name>
<protein>
    <submittedName>
        <fullName evidence="3">Heme lyase NrfEFG subunit NrfE</fullName>
    </submittedName>
</protein>
<keyword evidence="4" id="KW-1185">Reference proteome</keyword>
<keyword evidence="1" id="KW-0472">Membrane</keyword>
<sequence length="247" mass="26988">QLPRLRWQQLAPHSRLNALLPPLFGLLGGGLLSLAYLKQGSFSGSWSGILANMVSLWLMASLLLNFSFKIHDLSAKRLGTLLAHLGVALCALGIAQVSHHSQEGGAVLGANQPYQLGAFEFRYEGREPVIGPNYTAERITLSVHKEGKEVARLTPERRHYSVRTMNMNEPGIACGMLGDLYVVLGEKMGPDAYAMRLHYKPLVRWIWLGGLLMMAGGALRLLARRPLLAACPMAVAASLPQLEQEAL</sequence>
<evidence type="ECO:0000259" key="2">
    <source>
        <dbReference type="Pfam" id="PF16327"/>
    </source>
</evidence>
<feature type="transmembrane region" description="Helical" evidence="1">
    <location>
        <begin position="16"/>
        <end position="37"/>
    </location>
</feature>
<keyword evidence="1" id="KW-0812">Transmembrane</keyword>
<dbReference type="Proteomes" id="UP000235861">
    <property type="component" value="Unassembled WGS sequence"/>
</dbReference>
<gene>
    <name evidence="3" type="ORF">CUC53_18600</name>
</gene>
<organism evidence="3 4">
    <name type="scientific">Aeromonas cavernicola</name>
    <dbReference type="NCBI Taxonomy" id="1006623"/>
    <lineage>
        <taxon>Bacteria</taxon>
        <taxon>Pseudomonadati</taxon>
        <taxon>Pseudomonadota</taxon>
        <taxon>Gammaproteobacteria</taxon>
        <taxon>Aeromonadales</taxon>
        <taxon>Aeromonadaceae</taxon>
        <taxon>Aeromonas</taxon>
    </lineage>
</organism>
<reference evidence="3 4" key="1">
    <citation type="submission" date="2017-11" db="EMBL/GenBank/DDBJ databases">
        <title>Draft genome sequence of environmental isolate Aeromonas cavernicola sp. nov. MDC 2508.</title>
        <authorList>
            <person name="Colston S.M."/>
            <person name="Navarro A."/>
            <person name="Martinez-Murcia A.J."/>
            <person name="Graf J."/>
        </authorList>
    </citation>
    <scope>NUCLEOTIDE SEQUENCE [LARGE SCALE GENOMIC DNA]</scope>
    <source>
        <strain evidence="3 4">MDC 2508</strain>
    </source>
</reference>
<dbReference type="GO" id="GO:0016829">
    <property type="term" value="F:lyase activity"/>
    <property type="evidence" value="ECO:0007669"/>
    <property type="project" value="UniProtKB-KW"/>
</dbReference>
<dbReference type="RefSeq" id="WP_272896788.1">
    <property type="nucleotide sequence ID" value="NZ_PGGC01000287.1"/>
</dbReference>
<evidence type="ECO:0000313" key="4">
    <source>
        <dbReference type="Proteomes" id="UP000235861"/>
    </source>
</evidence>
<keyword evidence="1" id="KW-1133">Transmembrane helix</keyword>
<evidence type="ECO:0000256" key="1">
    <source>
        <dbReference type="SAM" id="Phobius"/>
    </source>
</evidence>
<comment type="caution">
    <text evidence="3">The sequence shown here is derived from an EMBL/GenBank/DDBJ whole genome shotgun (WGS) entry which is preliminary data.</text>
</comment>
<feature type="transmembrane region" description="Helical" evidence="1">
    <location>
        <begin position="49"/>
        <end position="66"/>
    </location>
</feature>
<dbReference type="Pfam" id="PF16327">
    <property type="entry name" value="CcmF_C"/>
    <property type="match status" value="1"/>
</dbReference>
<dbReference type="AlphaFoldDB" id="A0A2H9U044"/>
<dbReference type="InterPro" id="IPR032523">
    <property type="entry name" value="CcmF_C"/>
</dbReference>
<proteinExistence type="predicted"/>
<dbReference type="EMBL" id="PGGC01000287">
    <property type="protein sequence ID" value="PJG57328.1"/>
    <property type="molecule type" value="Genomic_DNA"/>
</dbReference>
<feature type="non-terminal residue" evidence="3">
    <location>
        <position position="1"/>
    </location>
</feature>
<feature type="transmembrane region" description="Helical" evidence="1">
    <location>
        <begin position="205"/>
        <end position="223"/>
    </location>
</feature>
<accession>A0A2H9U044</accession>
<keyword evidence="3" id="KW-0456">Lyase</keyword>
<evidence type="ECO:0000313" key="3">
    <source>
        <dbReference type="EMBL" id="PJG57328.1"/>
    </source>
</evidence>
<feature type="domain" description="Cytochrome c-type biogenesis protein CcmF C-terminal" evidence="2">
    <location>
        <begin position="4"/>
        <end position="223"/>
    </location>
</feature>